<gene>
    <name evidence="2" type="ORF">CKO40_10380</name>
</gene>
<protein>
    <submittedName>
        <fullName evidence="2">Methionine repressor-like protein</fullName>
    </submittedName>
</protein>
<dbReference type="EMBL" id="NRSJ01000016">
    <property type="protein sequence ID" value="MBK1704932.1"/>
    <property type="molecule type" value="Genomic_DNA"/>
</dbReference>
<keyword evidence="3" id="KW-1185">Reference proteome</keyword>
<evidence type="ECO:0000259" key="1">
    <source>
        <dbReference type="Pfam" id="PF16762"/>
    </source>
</evidence>
<dbReference type="Gene3D" id="1.10.1220.10">
    <property type="entry name" value="Met repressor-like"/>
    <property type="match status" value="1"/>
</dbReference>
<dbReference type="RefSeq" id="WP_200346144.1">
    <property type="nucleotide sequence ID" value="NZ_NRSJ01000016.1"/>
</dbReference>
<feature type="domain" description="XACb0070 ribbon-helix-helix" evidence="1">
    <location>
        <begin position="2"/>
        <end position="75"/>
    </location>
</feature>
<comment type="caution">
    <text evidence="2">The sequence shown here is derived from an EMBL/GenBank/DDBJ whole genome shotgun (WGS) entry which is preliminary data.</text>
</comment>
<reference evidence="2" key="2">
    <citation type="journal article" date="2020" name="Microorganisms">
        <title>Osmotic Adaptation and Compatible Solute Biosynthesis of Phototrophic Bacteria as Revealed from Genome Analyses.</title>
        <authorList>
            <person name="Imhoff J.F."/>
            <person name="Rahn T."/>
            <person name="Kunzel S."/>
            <person name="Keller A."/>
            <person name="Neulinger S.C."/>
        </authorList>
    </citation>
    <scope>NUCLEOTIDE SEQUENCE</scope>
    <source>
        <strain evidence="2">DSM 11080</strain>
    </source>
</reference>
<dbReference type="Proteomes" id="UP001296776">
    <property type="component" value="Unassembled WGS sequence"/>
</dbReference>
<dbReference type="GO" id="GO:0006355">
    <property type="term" value="P:regulation of DNA-templated transcription"/>
    <property type="evidence" value="ECO:0007669"/>
    <property type="project" value="InterPro"/>
</dbReference>
<dbReference type="Pfam" id="PF16762">
    <property type="entry name" value="RHH_6"/>
    <property type="match status" value="1"/>
</dbReference>
<proteinExistence type="predicted"/>
<name>A0AAJ0XAK5_9GAMM</name>
<organism evidence="2 3">
    <name type="scientific">Halochromatium glycolicum</name>
    <dbReference type="NCBI Taxonomy" id="85075"/>
    <lineage>
        <taxon>Bacteria</taxon>
        <taxon>Pseudomonadati</taxon>
        <taxon>Pseudomonadota</taxon>
        <taxon>Gammaproteobacteria</taxon>
        <taxon>Chromatiales</taxon>
        <taxon>Chromatiaceae</taxon>
        <taxon>Halochromatium</taxon>
    </lineage>
</organism>
<sequence length="80" mass="9090">MTRWNLAISSETDQAVRLFLARHGRARKGDLSRFIEEAVQARILEITTHEAKAENAAVDPAELEAMVQEALDWANDWAKR</sequence>
<reference evidence="2" key="1">
    <citation type="submission" date="2017-08" db="EMBL/GenBank/DDBJ databases">
        <authorList>
            <person name="Imhoff J.F."/>
            <person name="Rahn T."/>
            <person name="Kuenzel S."/>
            <person name="Neulinger S.C."/>
        </authorList>
    </citation>
    <scope>NUCLEOTIDE SEQUENCE</scope>
    <source>
        <strain evidence="2">DSM 11080</strain>
    </source>
</reference>
<dbReference type="AlphaFoldDB" id="A0AAJ0XAK5"/>
<dbReference type="InterPro" id="IPR031914">
    <property type="entry name" value="XACb0070_RHH_dom"/>
</dbReference>
<dbReference type="InterPro" id="IPR013321">
    <property type="entry name" value="Arc_rbn_hlx_hlx"/>
</dbReference>
<evidence type="ECO:0000313" key="3">
    <source>
        <dbReference type="Proteomes" id="UP001296776"/>
    </source>
</evidence>
<evidence type="ECO:0000313" key="2">
    <source>
        <dbReference type="EMBL" id="MBK1704932.1"/>
    </source>
</evidence>
<accession>A0AAJ0XAK5</accession>